<gene>
    <name evidence="3" type="ORF">TcWFU_003490</name>
</gene>
<comment type="caution">
    <text evidence="3">The sequence shown here is derived from an EMBL/GenBank/DDBJ whole genome shotgun (WGS) entry which is preliminary data.</text>
</comment>
<sequence length="260" mass="30484">MQNEDVWTMHHMPMRGHLLRYFCVLSFTKIMAGVRNIINELKLQQENLQSQIEDVEVEIKNAEEENYKETLLQQKIKKTTEQEKAKLDKILKLEAQYSGVNESSESLTAKSKDANEKQEKLLDELKEAREQANKNDMMYEELKKRLVHMERNRDRMEQRAALKEAEAKRLEEGFKAANSQVEVLRSKDFENDTDLMDKVSDLQKKLDEAIRTAETSERVGAAFGQSIENLKQQISKQREENEKIKKEMEKMNEVLEISET</sequence>
<dbReference type="PRINTS" id="PR00194">
    <property type="entry name" value="TROPOMYOSIN"/>
</dbReference>
<evidence type="ECO:0000256" key="1">
    <source>
        <dbReference type="ARBA" id="ARBA00023054"/>
    </source>
</evidence>
<protein>
    <submittedName>
        <fullName evidence="3">Laminin subunit gamma-1</fullName>
    </submittedName>
</protein>
<accession>A0ABR4QQD8</accession>
<reference evidence="3 4" key="1">
    <citation type="journal article" date="2022" name="Front. Cell. Infect. Microbiol.">
        <title>The Genomes of Two Strains of Taenia crassiceps the Animal Model for the Study of Human Cysticercosis.</title>
        <authorList>
            <person name="Bobes R.J."/>
            <person name="Estrada K."/>
            <person name="Rios-Valencia D.G."/>
            <person name="Calderon-Gallegos A."/>
            <person name="de la Torre P."/>
            <person name="Carrero J.C."/>
            <person name="Sanchez-Flores A."/>
            <person name="Laclette J.P."/>
        </authorList>
    </citation>
    <scope>NUCLEOTIDE SEQUENCE [LARGE SCALE GENOMIC DNA]</scope>
    <source>
        <strain evidence="3">WFUcys</strain>
    </source>
</reference>
<evidence type="ECO:0000256" key="2">
    <source>
        <dbReference type="SAM" id="Coils"/>
    </source>
</evidence>
<organism evidence="3 4">
    <name type="scientific">Taenia crassiceps</name>
    <dbReference type="NCBI Taxonomy" id="6207"/>
    <lineage>
        <taxon>Eukaryota</taxon>
        <taxon>Metazoa</taxon>
        <taxon>Spiralia</taxon>
        <taxon>Lophotrochozoa</taxon>
        <taxon>Platyhelminthes</taxon>
        <taxon>Cestoda</taxon>
        <taxon>Eucestoda</taxon>
        <taxon>Cyclophyllidea</taxon>
        <taxon>Taeniidae</taxon>
        <taxon>Taenia</taxon>
    </lineage>
</organism>
<evidence type="ECO:0000313" key="3">
    <source>
        <dbReference type="EMBL" id="KAL5111782.1"/>
    </source>
</evidence>
<feature type="coiled-coil region" evidence="2">
    <location>
        <begin position="104"/>
        <end position="254"/>
    </location>
</feature>
<dbReference type="InterPro" id="IPR000533">
    <property type="entry name" value="Tropomyosin"/>
</dbReference>
<dbReference type="Proteomes" id="UP001651158">
    <property type="component" value="Unassembled WGS sequence"/>
</dbReference>
<dbReference type="Pfam" id="PF00261">
    <property type="entry name" value="Tropomyosin"/>
    <property type="match status" value="1"/>
</dbReference>
<name>A0ABR4QQD8_9CEST</name>
<dbReference type="Gene3D" id="1.20.5.170">
    <property type="match status" value="1"/>
</dbReference>
<evidence type="ECO:0000313" key="4">
    <source>
        <dbReference type="Proteomes" id="UP001651158"/>
    </source>
</evidence>
<dbReference type="EMBL" id="JAKROA010000001">
    <property type="protein sequence ID" value="KAL5111782.1"/>
    <property type="molecule type" value="Genomic_DNA"/>
</dbReference>
<proteinExistence type="predicted"/>
<keyword evidence="1 2" id="KW-0175">Coiled coil</keyword>
<feature type="coiled-coil region" evidence="2">
    <location>
        <begin position="31"/>
        <end position="72"/>
    </location>
</feature>
<keyword evidence="4" id="KW-1185">Reference proteome</keyword>
<dbReference type="SUPFAM" id="SSF57997">
    <property type="entry name" value="Tropomyosin"/>
    <property type="match status" value="1"/>
</dbReference>